<keyword evidence="1" id="KW-1133">Transmembrane helix</keyword>
<dbReference type="AlphaFoldDB" id="A0A8D8WTW3"/>
<protein>
    <submittedName>
        <fullName evidence="2">Uncharacterized protein</fullName>
    </submittedName>
</protein>
<evidence type="ECO:0000313" key="2">
    <source>
        <dbReference type="EMBL" id="CAG6671028.1"/>
    </source>
</evidence>
<sequence>MEKIAQQWRHLTEQRHKEVARHLVVIQEHSHGQVSWVRLKLAKKILKSVLMGFCSVFVTQWRTLCTGRAKRKVMTMMMMIMVGNQWVYFTGISLKKSFIN</sequence>
<dbReference type="EMBL" id="HBUF01225006">
    <property type="protein sequence ID" value="CAG6671028.1"/>
    <property type="molecule type" value="Transcribed_RNA"/>
</dbReference>
<accession>A0A8D8WTW3</accession>
<keyword evidence="1" id="KW-0472">Membrane</keyword>
<organism evidence="2">
    <name type="scientific">Cacopsylla melanoneura</name>
    <dbReference type="NCBI Taxonomy" id="428564"/>
    <lineage>
        <taxon>Eukaryota</taxon>
        <taxon>Metazoa</taxon>
        <taxon>Ecdysozoa</taxon>
        <taxon>Arthropoda</taxon>
        <taxon>Hexapoda</taxon>
        <taxon>Insecta</taxon>
        <taxon>Pterygota</taxon>
        <taxon>Neoptera</taxon>
        <taxon>Paraneoptera</taxon>
        <taxon>Hemiptera</taxon>
        <taxon>Sternorrhyncha</taxon>
        <taxon>Psylloidea</taxon>
        <taxon>Psyllidae</taxon>
        <taxon>Psyllinae</taxon>
        <taxon>Cacopsylla</taxon>
    </lineage>
</organism>
<feature type="transmembrane region" description="Helical" evidence="1">
    <location>
        <begin position="73"/>
        <end position="94"/>
    </location>
</feature>
<reference evidence="2" key="1">
    <citation type="submission" date="2021-05" db="EMBL/GenBank/DDBJ databases">
        <authorList>
            <person name="Alioto T."/>
            <person name="Alioto T."/>
            <person name="Gomez Garrido J."/>
        </authorList>
    </citation>
    <scope>NUCLEOTIDE SEQUENCE</scope>
</reference>
<keyword evidence="1" id="KW-0812">Transmembrane</keyword>
<proteinExistence type="predicted"/>
<name>A0A8D8WTW3_9HEMI</name>
<evidence type="ECO:0000256" key="1">
    <source>
        <dbReference type="SAM" id="Phobius"/>
    </source>
</evidence>